<accession>A0A344UVF0</accession>
<evidence type="ECO:0000256" key="5">
    <source>
        <dbReference type="ARBA" id="ARBA00022692"/>
    </source>
</evidence>
<name>A0A344UVF0_9ACTN</name>
<reference evidence="12 13" key="1">
    <citation type="submission" date="2017-12" db="EMBL/GenBank/DDBJ databases">
        <title>The whole genome sequence of the Acidipropionibacterium virtanenii sp. nov. type strain JS278.</title>
        <authorList>
            <person name="Laine P."/>
            <person name="Deptula P."/>
            <person name="Varmanen P."/>
            <person name="Auvinen P."/>
        </authorList>
    </citation>
    <scope>NUCLEOTIDE SEQUENCE [LARGE SCALE GENOMIC DNA]</scope>
    <source>
        <strain evidence="12 13">JS278</strain>
    </source>
</reference>
<comment type="catalytic activity">
    <reaction evidence="9 10">
        <text>4 Fe(II)-[cytochrome c] + O2 + 8 H(+)(in) = 4 Fe(III)-[cytochrome c] + 2 H2O + 4 H(+)(out)</text>
        <dbReference type="Rhea" id="RHEA:11436"/>
        <dbReference type="Rhea" id="RHEA-COMP:10350"/>
        <dbReference type="Rhea" id="RHEA-COMP:14399"/>
        <dbReference type="ChEBI" id="CHEBI:15377"/>
        <dbReference type="ChEBI" id="CHEBI:15378"/>
        <dbReference type="ChEBI" id="CHEBI:15379"/>
        <dbReference type="ChEBI" id="CHEBI:29033"/>
        <dbReference type="ChEBI" id="CHEBI:29034"/>
        <dbReference type="EC" id="7.1.1.9"/>
    </reaction>
</comment>
<comment type="function">
    <text evidence="1 10">Part of cytochrome c oxidase, its function is unknown.</text>
</comment>
<keyword evidence="13" id="KW-1185">Reference proteome</keyword>
<keyword evidence="5 11" id="KW-0812">Transmembrane</keyword>
<evidence type="ECO:0000256" key="4">
    <source>
        <dbReference type="ARBA" id="ARBA00022475"/>
    </source>
</evidence>
<feature type="transmembrane region" description="Helical" evidence="11">
    <location>
        <begin position="83"/>
        <end position="101"/>
    </location>
</feature>
<dbReference type="InterPro" id="IPR021050">
    <property type="entry name" value="Cyt_c_oxidase_su4_actinobac"/>
</dbReference>
<dbReference type="AlphaFoldDB" id="A0A344UVF0"/>
<evidence type="ECO:0000256" key="9">
    <source>
        <dbReference type="ARBA" id="ARBA00047816"/>
    </source>
</evidence>
<feature type="transmembrane region" description="Helical" evidence="11">
    <location>
        <begin position="30"/>
        <end position="51"/>
    </location>
</feature>
<evidence type="ECO:0000313" key="12">
    <source>
        <dbReference type="EMBL" id="AXE39248.1"/>
    </source>
</evidence>
<keyword evidence="12" id="KW-0560">Oxidoreductase</keyword>
<dbReference type="RefSeq" id="WP_114045153.1">
    <property type="nucleotide sequence ID" value="NZ_CP025198.1"/>
</dbReference>
<keyword evidence="7 11" id="KW-1133">Transmembrane helix</keyword>
<dbReference type="GO" id="GO:0004129">
    <property type="term" value="F:cytochrome-c oxidase activity"/>
    <property type="evidence" value="ECO:0007669"/>
    <property type="project" value="UniProtKB-EC"/>
</dbReference>
<dbReference type="EMBL" id="CP025198">
    <property type="protein sequence ID" value="AXE39248.1"/>
    <property type="molecule type" value="Genomic_DNA"/>
</dbReference>
<dbReference type="GO" id="GO:0005886">
    <property type="term" value="C:plasma membrane"/>
    <property type="evidence" value="ECO:0007669"/>
    <property type="project" value="UniProtKB-SubCell"/>
</dbReference>
<feature type="transmembrane region" description="Helical" evidence="11">
    <location>
        <begin position="107"/>
        <end position="125"/>
    </location>
</feature>
<comment type="similarity">
    <text evidence="3 10">Belongs to the cytochrome c oxidase bacterial subunit CtaF family.</text>
</comment>
<dbReference type="KEGG" id="acij:JS278_02096"/>
<evidence type="ECO:0000313" key="13">
    <source>
        <dbReference type="Proteomes" id="UP000251995"/>
    </source>
</evidence>
<dbReference type="EC" id="7.1.1.9" evidence="10"/>
<protein>
    <recommendedName>
        <fullName evidence="10">Cytochrome c oxidase polypeptide 4</fullName>
        <ecNumber evidence="10">7.1.1.9</ecNumber>
    </recommendedName>
    <alternativeName>
        <fullName evidence="10">Cytochrome aa3 subunit 4</fullName>
    </alternativeName>
    <alternativeName>
        <fullName evidence="10">Cytochrome c oxidase polypeptide IV</fullName>
    </alternativeName>
</protein>
<dbReference type="PIRSF" id="PIRSF017385">
    <property type="entry name" value="CtaF"/>
    <property type="match status" value="1"/>
</dbReference>
<organism evidence="12 13">
    <name type="scientific">Acidipropionibacterium virtanenii</name>
    <dbReference type="NCBI Taxonomy" id="2057246"/>
    <lineage>
        <taxon>Bacteria</taxon>
        <taxon>Bacillati</taxon>
        <taxon>Actinomycetota</taxon>
        <taxon>Actinomycetes</taxon>
        <taxon>Propionibacteriales</taxon>
        <taxon>Propionibacteriaceae</taxon>
        <taxon>Acidipropionibacterium</taxon>
    </lineage>
</organism>
<sequence length="131" mass="14478">MKVERWVFGGSAIFLIGMAVIYWFTAHEIVGVWVLGLSGVMALMVFGYVLAVARRIAARPEDDEEAEVVDGAGAIGFFPPKSIWPFWTAVTLTVICLGPPFGWWLSILGAAIGIWSVSGWAYEYYRGEYAH</sequence>
<evidence type="ECO:0000256" key="3">
    <source>
        <dbReference type="ARBA" id="ARBA00006870"/>
    </source>
</evidence>
<comment type="subcellular location">
    <subcellularLocation>
        <location evidence="2">Cell membrane</location>
        <topology evidence="2">Multi-pass membrane protein</topology>
    </subcellularLocation>
</comment>
<evidence type="ECO:0000256" key="10">
    <source>
        <dbReference type="PIRNR" id="PIRNR017385"/>
    </source>
</evidence>
<dbReference type="Pfam" id="PF12270">
    <property type="entry name" value="Cyt_c_ox_IV"/>
    <property type="match status" value="1"/>
</dbReference>
<proteinExistence type="inferred from homology"/>
<dbReference type="GO" id="GO:0022900">
    <property type="term" value="P:electron transport chain"/>
    <property type="evidence" value="ECO:0007669"/>
    <property type="project" value="InterPro"/>
</dbReference>
<keyword evidence="8 10" id="KW-0472">Membrane</keyword>
<evidence type="ECO:0000256" key="8">
    <source>
        <dbReference type="ARBA" id="ARBA00023136"/>
    </source>
</evidence>
<evidence type="ECO:0000256" key="1">
    <source>
        <dbReference type="ARBA" id="ARBA00002536"/>
    </source>
</evidence>
<evidence type="ECO:0000256" key="7">
    <source>
        <dbReference type="ARBA" id="ARBA00022989"/>
    </source>
</evidence>
<dbReference type="Proteomes" id="UP000251995">
    <property type="component" value="Chromosome"/>
</dbReference>
<keyword evidence="4 10" id="KW-1003">Cell membrane</keyword>
<comment type="subunit">
    <text evidence="10">Associates with subunits I, II and III to form cytochrome c oxidase.</text>
</comment>
<evidence type="ECO:0000256" key="11">
    <source>
        <dbReference type="SAM" id="Phobius"/>
    </source>
</evidence>
<gene>
    <name evidence="12" type="primary">ctaF</name>
    <name evidence="12" type="ORF">JS278_02096</name>
</gene>
<evidence type="ECO:0000256" key="6">
    <source>
        <dbReference type="ARBA" id="ARBA00022967"/>
    </source>
</evidence>
<dbReference type="GO" id="GO:0016491">
    <property type="term" value="F:oxidoreductase activity"/>
    <property type="evidence" value="ECO:0007669"/>
    <property type="project" value="UniProtKB-KW"/>
</dbReference>
<dbReference type="OrthoDB" id="5244617at2"/>
<keyword evidence="6 10" id="KW-1278">Translocase</keyword>
<evidence type="ECO:0000256" key="2">
    <source>
        <dbReference type="ARBA" id="ARBA00004651"/>
    </source>
</evidence>
<feature type="transmembrane region" description="Helical" evidence="11">
    <location>
        <begin position="7"/>
        <end position="24"/>
    </location>
</feature>